<dbReference type="EMBL" id="JAZGQO010000004">
    <property type="protein sequence ID" value="KAK6187730.1"/>
    <property type="molecule type" value="Genomic_DNA"/>
</dbReference>
<dbReference type="InterPro" id="IPR027417">
    <property type="entry name" value="P-loop_NTPase"/>
</dbReference>
<dbReference type="GO" id="GO:0002098">
    <property type="term" value="P:tRNA wobble uridine modification"/>
    <property type="evidence" value="ECO:0007669"/>
    <property type="project" value="InterPro"/>
</dbReference>
<protein>
    <recommendedName>
        <fullName evidence="3">Elongator complex protein 6</fullName>
    </recommendedName>
</protein>
<dbReference type="Gene3D" id="3.40.50.300">
    <property type="entry name" value="P-loop containing nucleotide triphosphate hydrolases"/>
    <property type="match status" value="1"/>
</dbReference>
<gene>
    <name evidence="4" type="ORF">SNE40_005689</name>
</gene>
<keyword evidence="5" id="KW-1185">Reference proteome</keyword>
<evidence type="ECO:0000256" key="3">
    <source>
        <dbReference type="ARBA" id="ARBA00020263"/>
    </source>
</evidence>
<comment type="pathway">
    <text evidence="1">tRNA modification; 5-methoxycarbonylmethyl-2-thiouridine-tRNA biosynthesis.</text>
</comment>
<comment type="similarity">
    <text evidence="2">Belongs to the ELP6 family.</text>
</comment>
<comment type="caution">
    <text evidence="4">The sequence shown here is derived from an EMBL/GenBank/DDBJ whole genome shotgun (WGS) entry which is preliminary data.</text>
</comment>
<dbReference type="PANTHER" id="PTHR16184:SF6">
    <property type="entry name" value="ELONGATOR COMPLEX PROTEIN 6"/>
    <property type="match status" value="1"/>
</dbReference>
<dbReference type="Pfam" id="PF09807">
    <property type="entry name" value="ELP6"/>
    <property type="match status" value="1"/>
</dbReference>
<dbReference type="Proteomes" id="UP001347796">
    <property type="component" value="Unassembled WGS sequence"/>
</dbReference>
<organism evidence="4 5">
    <name type="scientific">Patella caerulea</name>
    <name type="common">Rayed Mediterranean limpet</name>
    <dbReference type="NCBI Taxonomy" id="87958"/>
    <lineage>
        <taxon>Eukaryota</taxon>
        <taxon>Metazoa</taxon>
        <taxon>Spiralia</taxon>
        <taxon>Lophotrochozoa</taxon>
        <taxon>Mollusca</taxon>
        <taxon>Gastropoda</taxon>
        <taxon>Patellogastropoda</taxon>
        <taxon>Patelloidea</taxon>
        <taxon>Patellidae</taxon>
        <taxon>Patella</taxon>
    </lineage>
</organism>
<evidence type="ECO:0000313" key="5">
    <source>
        <dbReference type="Proteomes" id="UP001347796"/>
    </source>
</evidence>
<dbReference type="AlphaFoldDB" id="A0AAN8K452"/>
<dbReference type="InterPro" id="IPR018627">
    <property type="entry name" value="ELP6"/>
</dbReference>
<dbReference type="GO" id="GO:0033588">
    <property type="term" value="C:elongator holoenzyme complex"/>
    <property type="evidence" value="ECO:0007669"/>
    <property type="project" value="InterPro"/>
</dbReference>
<name>A0AAN8K452_PATCE</name>
<dbReference type="PANTHER" id="PTHR16184">
    <property type="entry name" value="ELONGATOR COMPLEX PROTEIN 6"/>
    <property type="match status" value="1"/>
</dbReference>
<evidence type="ECO:0000256" key="1">
    <source>
        <dbReference type="ARBA" id="ARBA00005043"/>
    </source>
</evidence>
<sequence length="273" mass="30680">MNSIKRSQLEDILLQDCQLGDNDLVLISESDCHVDGTFVIHSLLSLYQKENYNICFLAISQSISHYLSVSKKIATDLKPSIDSNKLIMVDGLKLLGLSVVKDCVDMNIQSIQDIETDFEDVFRKNSLQKLLDLLNSNVDKLYSQSNGSPTVLMIDNISFLLTLGISFKDIVIFCHSLSQHLKETSCGTLVMLSSVYGEDDKSEALTNYFKHISSTCLEINSLSSGYCKDVHGELRITRKRKLERQKKIEKTLQFKISDKSIKLWALGLSSAVL</sequence>
<accession>A0AAN8K452</accession>
<evidence type="ECO:0000313" key="4">
    <source>
        <dbReference type="EMBL" id="KAK6187730.1"/>
    </source>
</evidence>
<proteinExistence type="inferred from homology"/>
<reference evidence="4 5" key="1">
    <citation type="submission" date="2024-01" db="EMBL/GenBank/DDBJ databases">
        <title>The genome of the rayed Mediterranean limpet Patella caerulea (Linnaeus, 1758).</title>
        <authorList>
            <person name="Anh-Thu Weber A."/>
            <person name="Halstead-Nussloch G."/>
        </authorList>
    </citation>
    <scope>NUCLEOTIDE SEQUENCE [LARGE SCALE GENOMIC DNA]</scope>
    <source>
        <strain evidence="4">AATW-2023a</strain>
        <tissue evidence="4">Whole specimen</tissue>
    </source>
</reference>
<evidence type="ECO:0000256" key="2">
    <source>
        <dbReference type="ARBA" id="ARBA00008837"/>
    </source>
</evidence>
<dbReference type="CDD" id="cd19495">
    <property type="entry name" value="Elp6"/>
    <property type="match status" value="1"/>
</dbReference>